<keyword evidence="4" id="KW-1185">Reference proteome</keyword>
<name>A0A5B0NQY1_PUCGR</name>
<comment type="caution">
    <text evidence="3">The sequence shown here is derived from an EMBL/GenBank/DDBJ whole genome shotgun (WGS) entry which is preliminary data.</text>
</comment>
<dbReference type="AlphaFoldDB" id="A0A5B0NQY1"/>
<accession>A0A5B0NQY1</accession>
<dbReference type="Proteomes" id="UP000324748">
    <property type="component" value="Unassembled WGS sequence"/>
</dbReference>
<feature type="compositionally biased region" description="Polar residues" evidence="1">
    <location>
        <begin position="16"/>
        <end position="27"/>
    </location>
</feature>
<evidence type="ECO:0000313" key="2">
    <source>
        <dbReference type="EMBL" id="KAA1076257.1"/>
    </source>
</evidence>
<proteinExistence type="predicted"/>
<evidence type="ECO:0000256" key="1">
    <source>
        <dbReference type="SAM" id="MobiDB-lite"/>
    </source>
</evidence>
<gene>
    <name evidence="3" type="ORF">PGT21_036382</name>
    <name evidence="2" type="ORF">PGTUg99_037553</name>
</gene>
<organism evidence="3 4">
    <name type="scientific">Puccinia graminis f. sp. tritici</name>
    <dbReference type="NCBI Taxonomy" id="56615"/>
    <lineage>
        <taxon>Eukaryota</taxon>
        <taxon>Fungi</taxon>
        <taxon>Dikarya</taxon>
        <taxon>Basidiomycota</taxon>
        <taxon>Pucciniomycotina</taxon>
        <taxon>Pucciniomycetes</taxon>
        <taxon>Pucciniales</taxon>
        <taxon>Pucciniaceae</taxon>
        <taxon>Puccinia</taxon>
    </lineage>
</organism>
<evidence type="ECO:0000313" key="4">
    <source>
        <dbReference type="Proteomes" id="UP000324748"/>
    </source>
</evidence>
<feature type="region of interest" description="Disordered" evidence="1">
    <location>
        <begin position="10"/>
        <end position="31"/>
    </location>
</feature>
<reference evidence="4 5" key="1">
    <citation type="submission" date="2019-05" db="EMBL/GenBank/DDBJ databases">
        <title>Emergence of the Ug99 lineage of the wheat stem rust pathogen through somatic hybridization.</title>
        <authorList>
            <person name="Li F."/>
            <person name="Upadhyaya N.M."/>
            <person name="Sperschneider J."/>
            <person name="Matny O."/>
            <person name="Nguyen-Phuc H."/>
            <person name="Mago R."/>
            <person name="Raley C."/>
            <person name="Miller M.E."/>
            <person name="Silverstein K.A.T."/>
            <person name="Henningsen E."/>
            <person name="Hirsch C.D."/>
            <person name="Visser B."/>
            <person name="Pretorius Z.A."/>
            <person name="Steffenson B.J."/>
            <person name="Schwessinger B."/>
            <person name="Dodds P.N."/>
            <person name="Figueroa M."/>
        </authorList>
    </citation>
    <scope>NUCLEOTIDE SEQUENCE [LARGE SCALE GENOMIC DNA]</scope>
    <source>
        <strain evidence="3">21-0</strain>
        <strain evidence="2 5">Ug99</strain>
    </source>
</reference>
<evidence type="ECO:0000313" key="5">
    <source>
        <dbReference type="Proteomes" id="UP000325313"/>
    </source>
</evidence>
<dbReference type="Proteomes" id="UP000325313">
    <property type="component" value="Unassembled WGS sequence"/>
</dbReference>
<dbReference type="EMBL" id="VDEP01000471">
    <property type="protein sequence ID" value="KAA1076257.1"/>
    <property type="molecule type" value="Genomic_DNA"/>
</dbReference>
<evidence type="ECO:0000313" key="3">
    <source>
        <dbReference type="EMBL" id="KAA1091631.1"/>
    </source>
</evidence>
<dbReference type="EMBL" id="VSWC01000092">
    <property type="protein sequence ID" value="KAA1091631.1"/>
    <property type="molecule type" value="Genomic_DNA"/>
</dbReference>
<protein>
    <submittedName>
        <fullName evidence="3">Uncharacterized protein</fullName>
    </submittedName>
</protein>
<sequence length="245" mass="26826">MISTTCKHCTPPVLGNESSSNRANTSVHLPRRQQHRLADYVEEKVETARSRGFGWLGSRGGDRADILQSIGLPIPKTFFLHSAALSTNPTDLESPSTFIRLPLSTVLLGRIKAGFGAAFFSPLPPFLITLLPCCKLYTLSIPTLALLSLVTQTPLAHFLSSLFPAVQNAFHDDLRYACECASAGVSRHESPSGYYNHGGPVRKLQPRRSFTAVAGSLGCRQRRRLDESVHPVLQSAAIRHPNEQQ</sequence>